<gene>
    <name evidence="1" type="ORF">F5148DRAFT_1165641</name>
</gene>
<accession>A0ACC0UKR5</accession>
<protein>
    <submittedName>
        <fullName evidence="1">Uncharacterized protein</fullName>
    </submittedName>
</protein>
<sequence length="529" mass="57778">MFLAGPSDGNRHTQSSSGTLRCTRSESYTYSYLRGEDIPALVDPCTQTPSTSTRVWGSAARAFIQRTMARLWRQSKRASRHDPTSLSRAGLTKDQGDVPRSDSYIGRDRVASLTRLVLHDTDSVSFSPSSFFRRVEEVHNLGSGSDGPLVPSLPLTSHRGPPRPRRRPPPPVDEASVQAMSSTPFSSPDPTSESSRAQTTPLQSPMKTELDSVLELQALVMELNKVDPLLDNSPALAPRCLHASPSIKSTHSRPPLWSTSPLEALNLSCGPLAELLAVADELKTMKSLDSDDILYMTDAPPPSPLPPNLHAFLDSSGFSLRILEMDVYREDQTFLGVPIPCIVVTSEGGSLPTEALQPPSSLSEDLLAPPPTTYRGRMEIDQPSIIIDGCDLGSPSPSLPLWEGIAARKEMGDSLSPCNDLEGSLADTSLSWEVLSLDSSALTPKPVPLLRRRERSLFRCILGNDETKPQPMEKYKPWCMNRKQKRKSKRISKESIGFPRPLSQSSQDVSFLPPSTVHLRGNADGTLLG</sequence>
<evidence type="ECO:0000313" key="1">
    <source>
        <dbReference type="EMBL" id="KAI9512153.1"/>
    </source>
</evidence>
<reference evidence="1" key="1">
    <citation type="submission" date="2021-03" db="EMBL/GenBank/DDBJ databases">
        <title>Evolutionary priming and transition to the ectomycorrhizal habit in an iconic lineage of mushroom-forming fungi: is preadaptation a requirement?</title>
        <authorList>
            <consortium name="DOE Joint Genome Institute"/>
            <person name="Looney B.P."/>
            <person name="Miyauchi S."/>
            <person name="Morin E."/>
            <person name="Drula E."/>
            <person name="Courty P.E."/>
            <person name="Chicoki N."/>
            <person name="Fauchery L."/>
            <person name="Kohler A."/>
            <person name="Kuo A."/>
            <person name="LaButti K."/>
            <person name="Pangilinan J."/>
            <person name="Lipzen A."/>
            <person name="Riley R."/>
            <person name="Andreopoulos W."/>
            <person name="He G."/>
            <person name="Johnson J."/>
            <person name="Barry K.W."/>
            <person name="Grigoriev I.V."/>
            <person name="Nagy L."/>
            <person name="Hibbett D."/>
            <person name="Henrissat B."/>
            <person name="Matheny P.B."/>
            <person name="Labbe J."/>
            <person name="Martin A.F."/>
        </authorList>
    </citation>
    <scope>NUCLEOTIDE SEQUENCE</scope>
    <source>
        <strain evidence="1">BPL698</strain>
    </source>
</reference>
<keyword evidence="2" id="KW-1185">Reference proteome</keyword>
<dbReference type="EMBL" id="JAGFNK010000012">
    <property type="protein sequence ID" value="KAI9512153.1"/>
    <property type="molecule type" value="Genomic_DNA"/>
</dbReference>
<organism evidence="1 2">
    <name type="scientific">Russula earlei</name>
    <dbReference type="NCBI Taxonomy" id="71964"/>
    <lineage>
        <taxon>Eukaryota</taxon>
        <taxon>Fungi</taxon>
        <taxon>Dikarya</taxon>
        <taxon>Basidiomycota</taxon>
        <taxon>Agaricomycotina</taxon>
        <taxon>Agaricomycetes</taxon>
        <taxon>Russulales</taxon>
        <taxon>Russulaceae</taxon>
        <taxon>Russula</taxon>
    </lineage>
</organism>
<evidence type="ECO:0000313" key="2">
    <source>
        <dbReference type="Proteomes" id="UP001207468"/>
    </source>
</evidence>
<dbReference type="Proteomes" id="UP001207468">
    <property type="component" value="Unassembled WGS sequence"/>
</dbReference>
<proteinExistence type="predicted"/>
<name>A0ACC0UKR5_9AGAM</name>
<comment type="caution">
    <text evidence="1">The sequence shown here is derived from an EMBL/GenBank/DDBJ whole genome shotgun (WGS) entry which is preliminary data.</text>
</comment>